<proteinExistence type="predicted"/>
<dbReference type="OrthoDB" id="3362817at2759"/>
<dbReference type="Proteomes" id="UP000054477">
    <property type="component" value="Unassembled WGS sequence"/>
</dbReference>
<evidence type="ECO:0000313" key="2">
    <source>
        <dbReference type="Proteomes" id="UP000054477"/>
    </source>
</evidence>
<dbReference type="EMBL" id="KN838550">
    <property type="protein sequence ID" value="KIK06892.1"/>
    <property type="molecule type" value="Genomic_DNA"/>
</dbReference>
<gene>
    <name evidence="1" type="ORF">K443DRAFT_88366</name>
</gene>
<sequence>MHALVGTEGVTLATDNELTQIKSCLLAMLGKCTSLTSPVIRASPGHLVLGISSPQRTSLTPPLKGSMEISKIVHWINNSPNRMDLVPCLSDAPRPSRPQKGCTTCSLIYVVLGKREKNSHETIRPPTRKVLQFEFVASSRGNLGENADSSYEGTDGPVALDITTKGNTLTNMPSCQVGYEGTLDLLRPDR</sequence>
<dbReference type="AlphaFoldDB" id="A0A0C9Y9I5"/>
<keyword evidence="2" id="KW-1185">Reference proteome</keyword>
<name>A0A0C9Y9I5_9AGAR</name>
<protein>
    <submittedName>
        <fullName evidence="1">Uncharacterized protein</fullName>
    </submittedName>
</protein>
<dbReference type="HOGENOM" id="CLU_122954_0_0_1"/>
<organism evidence="1 2">
    <name type="scientific">Laccaria amethystina LaAM-08-1</name>
    <dbReference type="NCBI Taxonomy" id="1095629"/>
    <lineage>
        <taxon>Eukaryota</taxon>
        <taxon>Fungi</taxon>
        <taxon>Dikarya</taxon>
        <taxon>Basidiomycota</taxon>
        <taxon>Agaricomycotina</taxon>
        <taxon>Agaricomycetes</taxon>
        <taxon>Agaricomycetidae</taxon>
        <taxon>Agaricales</taxon>
        <taxon>Agaricineae</taxon>
        <taxon>Hydnangiaceae</taxon>
        <taxon>Laccaria</taxon>
    </lineage>
</organism>
<accession>A0A0C9Y9I5</accession>
<reference evidence="1 2" key="1">
    <citation type="submission" date="2014-04" db="EMBL/GenBank/DDBJ databases">
        <authorList>
            <consortium name="DOE Joint Genome Institute"/>
            <person name="Kuo A."/>
            <person name="Kohler A."/>
            <person name="Nagy L.G."/>
            <person name="Floudas D."/>
            <person name="Copeland A."/>
            <person name="Barry K.W."/>
            <person name="Cichocki N."/>
            <person name="Veneault-Fourrey C."/>
            <person name="LaButti K."/>
            <person name="Lindquist E.A."/>
            <person name="Lipzen A."/>
            <person name="Lundell T."/>
            <person name="Morin E."/>
            <person name="Murat C."/>
            <person name="Sun H."/>
            <person name="Tunlid A."/>
            <person name="Henrissat B."/>
            <person name="Grigoriev I.V."/>
            <person name="Hibbett D.S."/>
            <person name="Martin F."/>
            <person name="Nordberg H.P."/>
            <person name="Cantor M.N."/>
            <person name="Hua S.X."/>
        </authorList>
    </citation>
    <scope>NUCLEOTIDE SEQUENCE [LARGE SCALE GENOMIC DNA]</scope>
    <source>
        <strain evidence="1 2">LaAM-08-1</strain>
    </source>
</reference>
<reference evidence="2" key="2">
    <citation type="submission" date="2015-01" db="EMBL/GenBank/DDBJ databases">
        <title>Evolutionary Origins and Diversification of the Mycorrhizal Mutualists.</title>
        <authorList>
            <consortium name="DOE Joint Genome Institute"/>
            <consortium name="Mycorrhizal Genomics Consortium"/>
            <person name="Kohler A."/>
            <person name="Kuo A."/>
            <person name="Nagy L.G."/>
            <person name="Floudas D."/>
            <person name="Copeland A."/>
            <person name="Barry K.W."/>
            <person name="Cichocki N."/>
            <person name="Veneault-Fourrey C."/>
            <person name="LaButti K."/>
            <person name="Lindquist E.A."/>
            <person name="Lipzen A."/>
            <person name="Lundell T."/>
            <person name="Morin E."/>
            <person name="Murat C."/>
            <person name="Riley R."/>
            <person name="Ohm R."/>
            <person name="Sun H."/>
            <person name="Tunlid A."/>
            <person name="Henrissat B."/>
            <person name="Grigoriev I.V."/>
            <person name="Hibbett D.S."/>
            <person name="Martin F."/>
        </authorList>
    </citation>
    <scope>NUCLEOTIDE SEQUENCE [LARGE SCALE GENOMIC DNA]</scope>
    <source>
        <strain evidence="2">LaAM-08-1</strain>
    </source>
</reference>
<evidence type="ECO:0000313" key="1">
    <source>
        <dbReference type="EMBL" id="KIK06892.1"/>
    </source>
</evidence>